<dbReference type="RefSeq" id="WP_367845263.1">
    <property type="nucleotide sequence ID" value="NZ_JBFOHL010000010.1"/>
</dbReference>
<evidence type="ECO:0000313" key="2">
    <source>
        <dbReference type="EMBL" id="MEW9624970.1"/>
    </source>
</evidence>
<name>A0ABV3QQU6_9GAMM</name>
<reference evidence="2 3" key="1">
    <citation type="submission" date="2024-06" db="EMBL/GenBank/DDBJ databases">
        <authorList>
            <person name="Woo H."/>
        </authorList>
    </citation>
    <scope>NUCLEOTIDE SEQUENCE [LARGE SCALE GENOMIC DNA]</scope>
    <source>
        <strain evidence="2 3">S2-g</strain>
    </source>
</reference>
<accession>A0ABV3QQU6</accession>
<gene>
    <name evidence="2" type="ORF">ABQJ56_12135</name>
</gene>
<protein>
    <recommendedName>
        <fullName evidence="4">NIPSNAP domain-containing protein</fullName>
    </recommendedName>
</protein>
<feature type="compositionally biased region" description="Low complexity" evidence="1">
    <location>
        <begin position="13"/>
        <end position="24"/>
    </location>
</feature>
<dbReference type="Proteomes" id="UP001556170">
    <property type="component" value="Unassembled WGS sequence"/>
</dbReference>
<evidence type="ECO:0008006" key="4">
    <source>
        <dbReference type="Google" id="ProtNLM"/>
    </source>
</evidence>
<dbReference type="Gene3D" id="3.30.70.100">
    <property type="match status" value="1"/>
</dbReference>
<keyword evidence="3" id="KW-1185">Reference proteome</keyword>
<dbReference type="SUPFAM" id="SSF54909">
    <property type="entry name" value="Dimeric alpha+beta barrel"/>
    <property type="match status" value="1"/>
</dbReference>
<evidence type="ECO:0000313" key="3">
    <source>
        <dbReference type="Proteomes" id="UP001556170"/>
    </source>
</evidence>
<feature type="region of interest" description="Disordered" evidence="1">
    <location>
        <begin position="1"/>
        <end position="39"/>
    </location>
</feature>
<proteinExistence type="predicted"/>
<dbReference type="InterPro" id="IPR011008">
    <property type="entry name" value="Dimeric_a/b-barrel"/>
</dbReference>
<organism evidence="2 3">
    <name type="scientific">Rhodanobacter geophilus</name>
    <dbReference type="NCBI Taxonomy" id="3162488"/>
    <lineage>
        <taxon>Bacteria</taxon>
        <taxon>Pseudomonadati</taxon>
        <taxon>Pseudomonadota</taxon>
        <taxon>Gammaproteobacteria</taxon>
        <taxon>Lysobacterales</taxon>
        <taxon>Rhodanobacteraceae</taxon>
        <taxon>Rhodanobacter</taxon>
    </lineage>
</organism>
<comment type="caution">
    <text evidence="2">The sequence shown here is derived from an EMBL/GenBank/DDBJ whole genome shotgun (WGS) entry which is preliminary data.</text>
</comment>
<dbReference type="EMBL" id="JBFOHL010000010">
    <property type="protein sequence ID" value="MEW9624970.1"/>
    <property type="molecule type" value="Genomic_DNA"/>
</dbReference>
<evidence type="ECO:0000256" key="1">
    <source>
        <dbReference type="SAM" id="MobiDB-lite"/>
    </source>
</evidence>
<sequence length="290" mass="31637">MNEPQHPLPGWSAPPTAGAGNAPPVGSPDAQAHEVPPVPASVGHLRDYQVVELRRYTTSPGGRARFASYFDAYFPEAFEQLGAMVFGQFLPRGQPDRFVWLRGFRDMPARPVVNAQFYYGPLWREHRLKVNALLPDSDDVLLLRPLRADAGVAVLPAVDPVDEPQGAQGIVVAQLFAVKPGSEEVLAAHAEAQFESYRVAGARPAGILVTLDEPNNFPQLPVRTDGPWLVWLGVVRDEATLHARLEPAMRAVGRALLASGMLRDAPEQLAMAPTSRSRLRWLPDAAEAAR</sequence>